<dbReference type="Proteomes" id="UP001055879">
    <property type="component" value="Linkage Group LG15"/>
</dbReference>
<reference evidence="1 2" key="2">
    <citation type="journal article" date="2022" name="Mol. Ecol. Resour.">
        <title>The genomes of chicory, endive, great burdock and yacon provide insights into Asteraceae paleo-polyploidization history and plant inulin production.</title>
        <authorList>
            <person name="Fan W."/>
            <person name="Wang S."/>
            <person name="Wang H."/>
            <person name="Wang A."/>
            <person name="Jiang F."/>
            <person name="Liu H."/>
            <person name="Zhao H."/>
            <person name="Xu D."/>
            <person name="Zhang Y."/>
        </authorList>
    </citation>
    <scope>NUCLEOTIDE SEQUENCE [LARGE SCALE GENOMIC DNA]</scope>
    <source>
        <strain evidence="2">cv. Niubang</strain>
    </source>
</reference>
<accession>A0ACB8XSG5</accession>
<organism evidence="1 2">
    <name type="scientific">Arctium lappa</name>
    <name type="common">Greater burdock</name>
    <name type="synonym">Lappa major</name>
    <dbReference type="NCBI Taxonomy" id="4217"/>
    <lineage>
        <taxon>Eukaryota</taxon>
        <taxon>Viridiplantae</taxon>
        <taxon>Streptophyta</taxon>
        <taxon>Embryophyta</taxon>
        <taxon>Tracheophyta</taxon>
        <taxon>Spermatophyta</taxon>
        <taxon>Magnoliopsida</taxon>
        <taxon>eudicotyledons</taxon>
        <taxon>Gunneridae</taxon>
        <taxon>Pentapetalae</taxon>
        <taxon>asterids</taxon>
        <taxon>campanulids</taxon>
        <taxon>Asterales</taxon>
        <taxon>Asteraceae</taxon>
        <taxon>Carduoideae</taxon>
        <taxon>Cardueae</taxon>
        <taxon>Arctiinae</taxon>
        <taxon>Arctium</taxon>
    </lineage>
</organism>
<proteinExistence type="predicted"/>
<evidence type="ECO:0000313" key="1">
    <source>
        <dbReference type="EMBL" id="KAI3672782.1"/>
    </source>
</evidence>
<reference evidence="2" key="1">
    <citation type="journal article" date="2022" name="Mol. Ecol. Resour.">
        <title>The genomes of chicory, endive, great burdock and yacon provide insights into Asteraceae palaeo-polyploidization history and plant inulin production.</title>
        <authorList>
            <person name="Fan W."/>
            <person name="Wang S."/>
            <person name="Wang H."/>
            <person name="Wang A."/>
            <person name="Jiang F."/>
            <person name="Liu H."/>
            <person name="Zhao H."/>
            <person name="Xu D."/>
            <person name="Zhang Y."/>
        </authorList>
    </citation>
    <scope>NUCLEOTIDE SEQUENCE [LARGE SCALE GENOMIC DNA]</scope>
    <source>
        <strain evidence="2">cv. Niubang</strain>
    </source>
</reference>
<keyword evidence="2" id="KW-1185">Reference proteome</keyword>
<comment type="caution">
    <text evidence="1">The sequence shown here is derived from an EMBL/GenBank/DDBJ whole genome shotgun (WGS) entry which is preliminary data.</text>
</comment>
<evidence type="ECO:0000313" key="2">
    <source>
        <dbReference type="Proteomes" id="UP001055879"/>
    </source>
</evidence>
<sequence>MDDNNEGGEGTPEDTSVGLLASYLYTYISLRSTTNHICYGKEYIAASQRIQDSEPGNDIIDDNLSLHNNLQCITHVHNTIKLCDSLSEDGLL</sequence>
<protein>
    <submittedName>
        <fullName evidence="1">Uncharacterized protein</fullName>
    </submittedName>
</protein>
<dbReference type="EMBL" id="CM042061">
    <property type="protein sequence ID" value="KAI3672782.1"/>
    <property type="molecule type" value="Genomic_DNA"/>
</dbReference>
<name>A0ACB8XSG5_ARCLA</name>
<gene>
    <name evidence="1" type="ORF">L6452_38882</name>
</gene>